<proteinExistence type="predicted"/>
<accession>A0A833NRK0</accession>
<dbReference type="PRINTS" id="PR01009">
    <property type="entry name" value="FLGMRINGFLIF"/>
</dbReference>
<gene>
    <name evidence="5" type="ORF">FD145_1268</name>
</gene>
<dbReference type="InterPro" id="IPR000067">
    <property type="entry name" value="FlgMring_FliF"/>
</dbReference>
<feature type="domain" description="Flagellar M-ring N-terminal" evidence="4">
    <location>
        <begin position="45"/>
        <end position="217"/>
    </location>
</feature>
<evidence type="ECO:0000259" key="4">
    <source>
        <dbReference type="Pfam" id="PF01514"/>
    </source>
</evidence>
<evidence type="ECO:0000256" key="3">
    <source>
        <dbReference type="SAM" id="Phobius"/>
    </source>
</evidence>
<sequence length="484" mass="53892">MAEPAQGKPILSNRLLITIVSSVVIAISIFFLWSFRGCIPSVGGQNYTTIYSNLDLKDAANVITRLKELKVSYQLRDNGTSVVVPKDKADEARLGLAIKNLPAGGLVGWEIFNETRMGATDFDRRIQLIRAISGELSRNIRRILGVEDARVQIVIPETRLFEVSKAPVTAAVLIKLSPGINLKPEQISGIIHLTASSVENLRPENVTVVDESGTILSANIIPQISTPVSLPEILKNEAQKTTAEQAASEEVKVKEFMPAKIEEAKKEQIPVLTHEEKVLLRLKAKEEYERQLTVKIQELLNQYYPPSSVITKVIVEYGSFINTKSKNGKIETGILPQPIKNIKVFVLVDTRISLTKSLKTYTYQSVSEVVNYNRSRGDRIILKKVPFHYAMAAPLPPKTKPNPLGNLNIVYIIYIFAGIALIGFIYLLFRPKKAVPVPFKPRPFEGVNAYPTENEAASAVDQIKKMADEDPEKIASLLRRWLSE</sequence>
<evidence type="ECO:0000256" key="2">
    <source>
        <dbReference type="ARBA" id="ARBA00023136"/>
    </source>
</evidence>
<organism evidence="5 6">
    <name type="scientific">Candidatus Saganbacteria bacterium</name>
    <dbReference type="NCBI Taxonomy" id="2575572"/>
    <lineage>
        <taxon>Bacteria</taxon>
        <taxon>Bacillati</taxon>
        <taxon>Saganbacteria</taxon>
    </lineage>
</organism>
<dbReference type="GO" id="GO:0003774">
    <property type="term" value="F:cytoskeletal motor activity"/>
    <property type="evidence" value="ECO:0007669"/>
    <property type="project" value="InterPro"/>
</dbReference>
<keyword evidence="5" id="KW-0282">Flagellum</keyword>
<keyword evidence="5" id="KW-0966">Cell projection</keyword>
<dbReference type="GO" id="GO:0071973">
    <property type="term" value="P:bacterial-type flagellum-dependent cell motility"/>
    <property type="evidence" value="ECO:0007669"/>
    <property type="project" value="InterPro"/>
</dbReference>
<evidence type="ECO:0000313" key="5">
    <source>
        <dbReference type="EMBL" id="KAF0133469.1"/>
    </source>
</evidence>
<dbReference type="Gene3D" id="3.30.300.30">
    <property type="match status" value="1"/>
</dbReference>
<evidence type="ECO:0000256" key="1">
    <source>
        <dbReference type="ARBA" id="ARBA00004370"/>
    </source>
</evidence>
<feature type="transmembrane region" description="Helical" evidence="3">
    <location>
        <begin position="409"/>
        <end position="429"/>
    </location>
</feature>
<keyword evidence="3" id="KW-0812">Transmembrane</keyword>
<reference evidence="5 6" key="1">
    <citation type="submission" date="2019-12" db="EMBL/GenBank/DDBJ databases">
        <authorList>
            <person name="Wolfe R."/>
            <person name="Danczak R."/>
            <person name="Wilkins M."/>
        </authorList>
    </citation>
    <scope>NUCLEOTIDE SEQUENCE [LARGE SCALE GENOMIC DNA]</scope>
    <source>
        <strain evidence="5">X2_MaxBin.013</strain>
    </source>
</reference>
<dbReference type="EMBL" id="WPAF01000025">
    <property type="protein sequence ID" value="KAF0133469.1"/>
    <property type="molecule type" value="Genomic_DNA"/>
</dbReference>
<keyword evidence="3" id="KW-1133">Transmembrane helix</keyword>
<dbReference type="PANTHER" id="PTHR30046:SF0">
    <property type="entry name" value="FLAGELLAR M-RING PROTEIN"/>
    <property type="match status" value="1"/>
</dbReference>
<evidence type="ECO:0000313" key="6">
    <source>
        <dbReference type="Proteomes" id="UP000488506"/>
    </source>
</evidence>
<dbReference type="Pfam" id="PF01514">
    <property type="entry name" value="YscJ_FliF"/>
    <property type="match status" value="1"/>
</dbReference>
<dbReference type="NCBIfam" id="TIGR00206">
    <property type="entry name" value="fliF"/>
    <property type="match status" value="1"/>
</dbReference>
<name>A0A833NRK0_UNCSA</name>
<dbReference type="Proteomes" id="UP000488506">
    <property type="component" value="Unassembled WGS sequence"/>
</dbReference>
<keyword evidence="5" id="KW-0969">Cilium</keyword>
<feature type="transmembrane region" description="Helical" evidence="3">
    <location>
        <begin position="15"/>
        <end position="35"/>
    </location>
</feature>
<comment type="caution">
    <text evidence="5">The sequence shown here is derived from an EMBL/GenBank/DDBJ whole genome shotgun (WGS) entry which is preliminary data.</text>
</comment>
<dbReference type="GO" id="GO:0009431">
    <property type="term" value="C:bacterial-type flagellum basal body, MS ring"/>
    <property type="evidence" value="ECO:0007669"/>
    <property type="project" value="InterPro"/>
</dbReference>
<dbReference type="AlphaFoldDB" id="A0A833NRK0"/>
<dbReference type="GO" id="GO:0016020">
    <property type="term" value="C:membrane"/>
    <property type="evidence" value="ECO:0007669"/>
    <property type="project" value="UniProtKB-SubCell"/>
</dbReference>
<protein>
    <submittedName>
        <fullName evidence="5">Flagellar M-ring protein FliF</fullName>
    </submittedName>
</protein>
<dbReference type="InterPro" id="IPR043427">
    <property type="entry name" value="YscJ/FliF"/>
</dbReference>
<comment type="subcellular location">
    <subcellularLocation>
        <location evidence="1">Membrane</location>
    </subcellularLocation>
</comment>
<dbReference type="InterPro" id="IPR006182">
    <property type="entry name" value="FliF_N_dom"/>
</dbReference>
<keyword evidence="2 3" id="KW-0472">Membrane</keyword>
<dbReference type="PANTHER" id="PTHR30046">
    <property type="entry name" value="FLAGELLAR M-RING PROTEIN"/>
    <property type="match status" value="1"/>
</dbReference>
<dbReference type="InterPro" id="IPR045851">
    <property type="entry name" value="AMP-bd_C_sf"/>
</dbReference>